<keyword evidence="3" id="KW-1185">Reference proteome</keyword>
<accession>A0A165FEB3</accession>
<sequence length="164" mass="18371">MPCLETRSARRVWPMKRIGSPARWWNKRACGTLVSESCQKRSCSAKPLPVRLSPRNSPLTAQRSGSSIRHAGPVQCCNEEMQRENDGVDHHGLGEIKQLLSGQSVQLTSPYLRGPELRCLQLDELQARGRAHVALISTEHEALRKPFVNHDPSQAIPRPFLALH</sequence>
<evidence type="ECO:0000256" key="1">
    <source>
        <dbReference type="SAM" id="MobiDB-lite"/>
    </source>
</evidence>
<dbReference type="AlphaFoldDB" id="A0A165FEB3"/>
<dbReference type="RefSeq" id="XP_040766579.1">
    <property type="nucleotide sequence ID" value="XM_040902972.1"/>
</dbReference>
<name>A0A165FEB3_9APHY</name>
<feature type="region of interest" description="Disordered" evidence="1">
    <location>
        <begin position="49"/>
        <end position="70"/>
    </location>
</feature>
<organism evidence="2 3">
    <name type="scientific">Laetiporus sulphureus 93-53</name>
    <dbReference type="NCBI Taxonomy" id="1314785"/>
    <lineage>
        <taxon>Eukaryota</taxon>
        <taxon>Fungi</taxon>
        <taxon>Dikarya</taxon>
        <taxon>Basidiomycota</taxon>
        <taxon>Agaricomycotina</taxon>
        <taxon>Agaricomycetes</taxon>
        <taxon>Polyporales</taxon>
        <taxon>Laetiporus</taxon>
    </lineage>
</organism>
<dbReference type="InParanoid" id="A0A165FEB3"/>
<gene>
    <name evidence="2" type="ORF">LAESUDRAFT_564487</name>
</gene>
<evidence type="ECO:0000313" key="2">
    <source>
        <dbReference type="EMBL" id="KZT08839.1"/>
    </source>
</evidence>
<dbReference type="Proteomes" id="UP000076871">
    <property type="component" value="Unassembled WGS sequence"/>
</dbReference>
<dbReference type="EMBL" id="KV427613">
    <property type="protein sequence ID" value="KZT08839.1"/>
    <property type="molecule type" value="Genomic_DNA"/>
</dbReference>
<reference evidence="2 3" key="1">
    <citation type="journal article" date="2016" name="Mol. Biol. Evol.">
        <title>Comparative Genomics of Early-Diverging Mushroom-Forming Fungi Provides Insights into the Origins of Lignocellulose Decay Capabilities.</title>
        <authorList>
            <person name="Nagy L.G."/>
            <person name="Riley R."/>
            <person name="Tritt A."/>
            <person name="Adam C."/>
            <person name="Daum C."/>
            <person name="Floudas D."/>
            <person name="Sun H."/>
            <person name="Yadav J.S."/>
            <person name="Pangilinan J."/>
            <person name="Larsson K.H."/>
            <person name="Matsuura K."/>
            <person name="Barry K."/>
            <person name="Labutti K."/>
            <person name="Kuo R."/>
            <person name="Ohm R.A."/>
            <person name="Bhattacharya S.S."/>
            <person name="Shirouzu T."/>
            <person name="Yoshinaga Y."/>
            <person name="Martin F.M."/>
            <person name="Grigoriev I.V."/>
            <person name="Hibbett D.S."/>
        </authorList>
    </citation>
    <scope>NUCLEOTIDE SEQUENCE [LARGE SCALE GENOMIC DNA]</scope>
    <source>
        <strain evidence="2 3">93-53</strain>
    </source>
</reference>
<evidence type="ECO:0000313" key="3">
    <source>
        <dbReference type="Proteomes" id="UP000076871"/>
    </source>
</evidence>
<dbReference type="GeneID" id="63820003"/>
<proteinExistence type="predicted"/>
<protein>
    <submittedName>
        <fullName evidence="2">Uncharacterized protein</fullName>
    </submittedName>
</protein>
<feature type="compositionally biased region" description="Polar residues" evidence="1">
    <location>
        <begin position="54"/>
        <end position="67"/>
    </location>
</feature>